<evidence type="ECO:0000313" key="8">
    <source>
        <dbReference type="Proteomes" id="UP001515660"/>
    </source>
</evidence>
<dbReference type="Proteomes" id="UP001515660">
    <property type="component" value="Unassembled WGS sequence"/>
</dbReference>
<gene>
    <name evidence="7" type="ORF">G8O29_09600</name>
</gene>
<evidence type="ECO:0000313" key="7">
    <source>
        <dbReference type="EMBL" id="NHB76993.1"/>
    </source>
</evidence>
<comment type="caution">
    <text evidence="7">The sequence shown here is derived from an EMBL/GenBank/DDBJ whole genome shotgun (WGS) entry which is preliminary data.</text>
</comment>
<keyword evidence="5" id="KW-0077">Bacteriochlorophyll biosynthesis</keyword>
<evidence type="ECO:0000256" key="3">
    <source>
        <dbReference type="ARBA" id="ARBA00022531"/>
    </source>
</evidence>
<reference evidence="7 8" key="1">
    <citation type="journal article" date="2022" name="Microorganisms">
        <title>Genome Sequence and Characterization of a Xanthorhodopsin-Containing, Aerobic Anoxygenic Phototrophic Rhodobacter Species, Isolated from Mesophilic Conditions at Yellowstone National Park.</title>
        <authorList>
            <person name="Kyndt J.A."/>
            <person name="Robertson S."/>
            <person name="Shoffstall I.B."/>
            <person name="Ramaley R.F."/>
            <person name="Meyer T.E."/>
        </authorList>
    </citation>
    <scope>NUCLEOTIDE SEQUENCE [LARGE SCALE GENOMIC DNA]</scope>
    <source>
        <strain evidence="7 8">M37P</strain>
    </source>
</reference>
<evidence type="ECO:0000256" key="6">
    <source>
        <dbReference type="SAM" id="Phobius"/>
    </source>
</evidence>
<accession>A0ABX0G813</accession>
<dbReference type="RefSeq" id="WP_166403025.1">
    <property type="nucleotide sequence ID" value="NZ_JAANHS010000006.1"/>
</dbReference>
<evidence type="ECO:0000256" key="1">
    <source>
        <dbReference type="ARBA" id="ARBA00003128"/>
    </source>
</evidence>
<dbReference type="Pfam" id="PF05398">
    <property type="entry name" value="PufQ"/>
    <property type="match status" value="1"/>
</dbReference>
<protein>
    <submittedName>
        <fullName evidence="7">Protein pufQ</fullName>
    </submittedName>
</protein>
<keyword evidence="6" id="KW-1133">Transmembrane helix</keyword>
<proteinExistence type="inferred from homology"/>
<evidence type="ECO:0000256" key="4">
    <source>
        <dbReference type="ARBA" id="ARBA00023171"/>
    </source>
</evidence>
<organism evidence="7 8">
    <name type="scientific">Rhodobacter calidifons</name>
    <dbReference type="NCBI Taxonomy" id="2715277"/>
    <lineage>
        <taxon>Bacteria</taxon>
        <taxon>Pseudomonadati</taxon>
        <taxon>Pseudomonadota</taxon>
        <taxon>Alphaproteobacteria</taxon>
        <taxon>Rhodobacterales</taxon>
        <taxon>Rhodobacter group</taxon>
        <taxon>Rhodobacter</taxon>
    </lineage>
</organism>
<name>A0ABX0G813_9RHOB</name>
<feature type="transmembrane region" description="Helical" evidence="6">
    <location>
        <begin position="25"/>
        <end position="46"/>
    </location>
</feature>
<keyword evidence="6" id="KW-0472">Membrane</keyword>
<sequence>MSDQSYISHVQLKAAHHTRTPKAEYATYFALILILALPVQGLVWLAQALRHMRLPAEGPLARALRDAEEITPLIFRP</sequence>
<keyword evidence="4" id="KW-0149">Chlorophyll biosynthesis</keyword>
<dbReference type="InterPro" id="IPR008800">
    <property type="entry name" value="PufQ_cyt-su"/>
</dbReference>
<evidence type="ECO:0000256" key="2">
    <source>
        <dbReference type="ARBA" id="ARBA00009920"/>
    </source>
</evidence>
<comment type="similarity">
    <text evidence="2">Belongs to the PufQ family.</text>
</comment>
<comment type="function">
    <text evidence="1">Required for bacteriochlorophyll biosynthesis. Directly involved in the assembly of both the B875 and B800-850 pigment-protein complexes.</text>
</comment>
<keyword evidence="8" id="KW-1185">Reference proteome</keyword>
<dbReference type="EMBL" id="JAANHS010000006">
    <property type="protein sequence ID" value="NHB76993.1"/>
    <property type="molecule type" value="Genomic_DNA"/>
</dbReference>
<keyword evidence="3" id="KW-0602">Photosynthesis</keyword>
<keyword evidence="6" id="KW-0812">Transmembrane</keyword>
<evidence type="ECO:0000256" key="5">
    <source>
        <dbReference type="ARBA" id="ARBA00023181"/>
    </source>
</evidence>